<evidence type="ECO:0000313" key="5">
    <source>
        <dbReference type="Proteomes" id="UP001497623"/>
    </source>
</evidence>
<evidence type="ECO:0000259" key="3">
    <source>
        <dbReference type="PROSITE" id="PS50195"/>
    </source>
</evidence>
<comment type="similarity">
    <text evidence="1">Belongs to the sorting nexin family.</text>
</comment>
<keyword evidence="5" id="KW-1185">Reference proteome</keyword>
<gene>
    <name evidence="4" type="ORF">MNOR_LOCUS18724</name>
</gene>
<proteinExistence type="inferred from homology"/>
<evidence type="ECO:0000256" key="1">
    <source>
        <dbReference type="ARBA" id="ARBA00010883"/>
    </source>
</evidence>
<protein>
    <recommendedName>
        <fullName evidence="3">PX domain-containing protein</fullName>
    </recommendedName>
</protein>
<evidence type="ECO:0000313" key="4">
    <source>
        <dbReference type="EMBL" id="CAL4108140.1"/>
    </source>
</evidence>
<dbReference type="EMBL" id="CAXKWB010013551">
    <property type="protein sequence ID" value="CAL4108140.1"/>
    <property type="molecule type" value="Genomic_DNA"/>
</dbReference>
<comment type="caution">
    <text evidence="4">The sequence shown here is derived from an EMBL/GenBank/DDBJ whole genome shotgun (WGS) entry which is preliminary data.</text>
</comment>
<dbReference type="Gene3D" id="3.30.1520.10">
    <property type="entry name" value="Phox-like domain"/>
    <property type="match status" value="1"/>
</dbReference>
<reference evidence="4 5" key="1">
    <citation type="submission" date="2024-05" db="EMBL/GenBank/DDBJ databases">
        <authorList>
            <person name="Wallberg A."/>
        </authorList>
    </citation>
    <scope>NUCLEOTIDE SEQUENCE [LARGE SCALE GENOMIC DNA]</scope>
</reference>
<feature type="compositionally biased region" description="Gly residues" evidence="2">
    <location>
        <begin position="1"/>
        <end position="10"/>
    </location>
</feature>
<dbReference type="GO" id="GO:0035091">
    <property type="term" value="F:phosphatidylinositol binding"/>
    <property type="evidence" value="ECO:0007669"/>
    <property type="project" value="InterPro"/>
</dbReference>
<evidence type="ECO:0000256" key="2">
    <source>
        <dbReference type="SAM" id="MobiDB-lite"/>
    </source>
</evidence>
<organism evidence="4 5">
    <name type="scientific">Meganyctiphanes norvegica</name>
    <name type="common">Northern krill</name>
    <name type="synonym">Thysanopoda norvegica</name>
    <dbReference type="NCBI Taxonomy" id="48144"/>
    <lineage>
        <taxon>Eukaryota</taxon>
        <taxon>Metazoa</taxon>
        <taxon>Ecdysozoa</taxon>
        <taxon>Arthropoda</taxon>
        <taxon>Crustacea</taxon>
        <taxon>Multicrustacea</taxon>
        <taxon>Malacostraca</taxon>
        <taxon>Eumalacostraca</taxon>
        <taxon>Eucarida</taxon>
        <taxon>Euphausiacea</taxon>
        <taxon>Euphausiidae</taxon>
        <taxon>Meganyctiphanes</taxon>
    </lineage>
</organism>
<accession>A0AAV2R428</accession>
<dbReference type="Proteomes" id="UP001497623">
    <property type="component" value="Unassembled WGS sequence"/>
</dbReference>
<dbReference type="PANTHER" id="PTHR45850:SF2">
    <property type="entry name" value="SORTING NEXIN-5-LIKE"/>
    <property type="match status" value="1"/>
</dbReference>
<dbReference type="PANTHER" id="PTHR45850">
    <property type="entry name" value="SORTING NEXIN FAMILY MEMBER"/>
    <property type="match status" value="1"/>
</dbReference>
<feature type="region of interest" description="Disordered" evidence="2">
    <location>
        <begin position="1"/>
        <end position="22"/>
    </location>
</feature>
<dbReference type="PROSITE" id="PS50195">
    <property type="entry name" value="PX"/>
    <property type="match status" value="1"/>
</dbReference>
<dbReference type="Pfam" id="PF00787">
    <property type="entry name" value="PX"/>
    <property type="match status" value="1"/>
</dbReference>
<dbReference type="InterPro" id="IPR036871">
    <property type="entry name" value="PX_dom_sf"/>
</dbReference>
<dbReference type="AlphaFoldDB" id="A0AAV2R428"/>
<feature type="domain" description="PX" evidence="3">
    <location>
        <begin position="22"/>
        <end position="154"/>
    </location>
</feature>
<dbReference type="SUPFAM" id="SSF64268">
    <property type="entry name" value="PX domain"/>
    <property type="match status" value="1"/>
</dbReference>
<dbReference type="InterPro" id="IPR027267">
    <property type="entry name" value="AH/BAR_dom_sf"/>
</dbReference>
<dbReference type="InterPro" id="IPR001683">
    <property type="entry name" value="PX_dom"/>
</dbReference>
<dbReference type="Gene3D" id="1.20.1270.60">
    <property type="entry name" value="Arfaptin homology (AH) domain/BAR domain"/>
    <property type="match status" value="1"/>
</dbReference>
<sequence length="383" mass="43553">MLEEGSGSGLSSGASSPEPMEPFTPVYSVRFTDRVTKDGESVKFTIQVSQNSLTVQMIEREFEDFEYLEHCIVTGQNSNGLIIPPLPQRSAIDPHTAEIQSRKQMGKGSKTLIADDFHKDCRQLQKYLELVLSHPVLGKNQRLHEFLTIKEAPPRTKVKKGLMTRIADSFDMRKSSYPDTEEFFQKERDWVAKYGPASVEASEAFNKIVYAQMRISHCMEEMVTALKLSSSPDNTLHHKQFNIINYLFLDSLEALKNQIDDKANKDDSGLGSEIHLCQRFIYSENTMLLHRTSLMVDYQASNRALDKAKPNRKEAAEATKHEAEKAFEECSDVARIEIKRFHRERVFAIQSAIEEFGRQQLISARATLQTLSNTLSQIKAINL</sequence>
<name>A0AAV2R428_MEGNR</name>